<protein>
    <submittedName>
        <fullName evidence="1">Uncharacterized protein</fullName>
    </submittedName>
</protein>
<proteinExistence type="predicted"/>
<dbReference type="Proteomes" id="UP000643672">
    <property type="component" value="Unassembled WGS sequence"/>
</dbReference>
<dbReference type="EMBL" id="CAESAQ020000052">
    <property type="protein sequence ID" value="CAB5499000.1"/>
    <property type="molecule type" value="Genomic_DNA"/>
</dbReference>
<evidence type="ECO:0000313" key="2">
    <source>
        <dbReference type="Proteomes" id="UP000643672"/>
    </source>
</evidence>
<keyword evidence="2" id="KW-1185">Reference proteome</keyword>
<accession>A0A8H8XB34</accession>
<comment type="caution">
    <text evidence="1">The sequence shown here is derived from an EMBL/GenBank/DDBJ whole genome shotgun (WGS) entry which is preliminary data.</text>
</comment>
<dbReference type="AlphaFoldDB" id="A0A8H8XB34"/>
<reference evidence="1 2" key="1">
    <citation type="submission" date="2020-05" db="EMBL/GenBank/DDBJ databases">
        <authorList>
            <person name="Petersen J."/>
            <person name="Sayavedra L."/>
        </authorList>
    </citation>
    <scope>NUCLEOTIDE SEQUENCE [LARGE SCALE GENOMIC DNA]</scope>
    <source>
        <strain evidence="1">B thermophilus SOXS</strain>
    </source>
</reference>
<gene>
    <name evidence="1" type="ORF">THERMOS_949</name>
</gene>
<organism evidence="1 2">
    <name type="scientific">Bathymodiolus thermophilus thioautotrophic gill symbiont</name>
    <dbReference type="NCBI Taxonomy" id="2360"/>
    <lineage>
        <taxon>Bacteria</taxon>
        <taxon>Pseudomonadati</taxon>
        <taxon>Pseudomonadota</taxon>
        <taxon>Gammaproteobacteria</taxon>
        <taxon>sulfur-oxidizing symbionts</taxon>
    </lineage>
</organism>
<sequence>MISKIHPLGNFLNLVLAGLRLGLKNYQVEGKWILDDYSYFIQKSLNYINFTPPEWANFA</sequence>
<evidence type="ECO:0000313" key="1">
    <source>
        <dbReference type="EMBL" id="CAB5499000.1"/>
    </source>
</evidence>
<name>A0A8H8XB34_9GAMM</name>